<keyword evidence="8" id="KW-0811">Translocation</keyword>
<dbReference type="RefSeq" id="WP_345362336.1">
    <property type="nucleotide sequence ID" value="NZ_BAABII010000006.1"/>
</dbReference>
<evidence type="ECO:0000256" key="6">
    <source>
        <dbReference type="ARBA" id="ARBA00022927"/>
    </source>
</evidence>
<comment type="subcellular location">
    <subcellularLocation>
        <location evidence="1">Cell membrane</location>
        <topology evidence="1">Single-pass membrane protein</topology>
    </subcellularLocation>
</comment>
<evidence type="ECO:0000256" key="7">
    <source>
        <dbReference type="ARBA" id="ARBA00022989"/>
    </source>
</evidence>
<reference evidence="11 12" key="1">
    <citation type="submission" date="2024-08" db="EMBL/GenBank/DDBJ databases">
        <title>Genome mining of Saccharopolyspora cebuensis PGLac3 from Nigerian medicinal plant.</title>
        <authorList>
            <person name="Ezeobiora C.E."/>
            <person name="Igbokwe N.H."/>
            <person name="Amin D.H."/>
            <person name="Mendie U.E."/>
        </authorList>
    </citation>
    <scope>NUCLEOTIDE SEQUENCE [LARGE SCALE GENOMIC DNA]</scope>
    <source>
        <strain evidence="11 12">PGLac3</strain>
    </source>
</reference>
<organism evidence="11 12">
    <name type="scientific">Saccharopolyspora cebuensis</name>
    <dbReference type="NCBI Taxonomy" id="418759"/>
    <lineage>
        <taxon>Bacteria</taxon>
        <taxon>Bacillati</taxon>
        <taxon>Actinomycetota</taxon>
        <taxon>Actinomycetes</taxon>
        <taxon>Pseudonocardiales</taxon>
        <taxon>Pseudonocardiaceae</taxon>
        <taxon>Saccharopolyspora</taxon>
    </lineage>
</organism>
<dbReference type="NCBIfam" id="TIGR00739">
    <property type="entry name" value="yajC"/>
    <property type="match status" value="1"/>
</dbReference>
<sequence>MESLIFPLLIVLLAVPLFLQARKQKRMMQEQQKLQNSLTAGDRVMTTSGVFGTVVATADDSIELELAPGLTTTWVRAAVREKVVDQAAAEQAAPVESADADEAEDTGKTEDASKAAADDKAAETDKVAEPEQQKAN</sequence>
<accession>A0ABV4CPN1</accession>
<dbReference type="PANTHER" id="PTHR33909:SF1">
    <property type="entry name" value="SEC TRANSLOCON ACCESSORY COMPLEX SUBUNIT YAJC"/>
    <property type="match status" value="1"/>
</dbReference>
<dbReference type="SMART" id="SM01323">
    <property type="entry name" value="YajC"/>
    <property type="match status" value="1"/>
</dbReference>
<name>A0ABV4CPN1_9PSEU</name>
<evidence type="ECO:0000256" key="10">
    <source>
        <dbReference type="SAM" id="MobiDB-lite"/>
    </source>
</evidence>
<feature type="compositionally biased region" description="Low complexity" evidence="10">
    <location>
        <begin position="86"/>
        <end position="97"/>
    </location>
</feature>
<keyword evidence="9" id="KW-0472">Membrane</keyword>
<evidence type="ECO:0000313" key="11">
    <source>
        <dbReference type="EMBL" id="MEY8041741.1"/>
    </source>
</evidence>
<evidence type="ECO:0000256" key="8">
    <source>
        <dbReference type="ARBA" id="ARBA00023010"/>
    </source>
</evidence>
<dbReference type="PANTHER" id="PTHR33909">
    <property type="entry name" value="SEC TRANSLOCON ACCESSORY COMPLEX SUBUNIT YAJC"/>
    <property type="match status" value="1"/>
</dbReference>
<comment type="similarity">
    <text evidence="2">Belongs to the YajC family.</text>
</comment>
<evidence type="ECO:0000256" key="9">
    <source>
        <dbReference type="ARBA" id="ARBA00023136"/>
    </source>
</evidence>
<dbReference type="Proteomes" id="UP001564626">
    <property type="component" value="Unassembled WGS sequence"/>
</dbReference>
<dbReference type="EMBL" id="JBGEHV010000041">
    <property type="protein sequence ID" value="MEY8041741.1"/>
    <property type="molecule type" value="Genomic_DNA"/>
</dbReference>
<keyword evidence="7" id="KW-1133">Transmembrane helix</keyword>
<proteinExistence type="inferred from homology"/>
<comment type="caution">
    <text evidence="11">The sequence shown here is derived from an EMBL/GenBank/DDBJ whole genome shotgun (WGS) entry which is preliminary data.</text>
</comment>
<protein>
    <submittedName>
        <fullName evidence="11">Preprotein translocase subunit YajC</fullName>
    </submittedName>
</protein>
<evidence type="ECO:0000256" key="5">
    <source>
        <dbReference type="ARBA" id="ARBA00022692"/>
    </source>
</evidence>
<keyword evidence="12" id="KW-1185">Reference proteome</keyword>
<keyword evidence="5" id="KW-0812">Transmembrane</keyword>
<feature type="region of interest" description="Disordered" evidence="10">
    <location>
        <begin position="86"/>
        <end position="136"/>
    </location>
</feature>
<evidence type="ECO:0000256" key="4">
    <source>
        <dbReference type="ARBA" id="ARBA00022475"/>
    </source>
</evidence>
<evidence type="ECO:0000256" key="1">
    <source>
        <dbReference type="ARBA" id="ARBA00004162"/>
    </source>
</evidence>
<gene>
    <name evidence="11" type="primary">yajC</name>
    <name evidence="11" type="ORF">AB8O55_20215</name>
</gene>
<dbReference type="Pfam" id="PF02699">
    <property type="entry name" value="YajC"/>
    <property type="match status" value="1"/>
</dbReference>
<dbReference type="InterPro" id="IPR003849">
    <property type="entry name" value="Preprotein_translocase_YajC"/>
</dbReference>
<keyword evidence="3" id="KW-0813">Transport</keyword>
<evidence type="ECO:0000256" key="3">
    <source>
        <dbReference type="ARBA" id="ARBA00022448"/>
    </source>
</evidence>
<keyword evidence="6" id="KW-0653">Protein transport</keyword>
<feature type="compositionally biased region" description="Basic and acidic residues" evidence="10">
    <location>
        <begin position="105"/>
        <end position="136"/>
    </location>
</feature>
<keyword evidence="4" id="KW-1003">Cell membrane</keyword>
<evidence type="ECO:0000256" key="2">
    <source>
        <dbReference type="ARBA" id="ARBA00006742"/>
    </source>
</evidence>
<evidence type="ECO:0000313" key="12">
    <source>
        <dbReference type="Proteomes" id="UP001564626"/>
    </source>
</evidence>